<dbReference type="EMBL" id="KK914813">
    <property type="protein sequence ID" value="KDP27588.1"/>
    <property type="molecule type" value="Genomic_DNA"/>
</dbReference>
<gene>
    <name evidence="2" type="ORF">JCGZ_19593</name>
</gene>
<feature type="domain" description="F-box" evidence="1">
    <location>
        <begin position="21"/>
        <end position="61"/>
    </location>
</feature>
<dbReference type="CDD" id="cd22157">
    <property type="entry name" value="F-box_AtFBW1-like"/>
    <property type="match status" value="1"/>
</dbReference>
<organism evidence="2 3">
    <name type="scientific">Jatropha curcas</name>
    <name type="common">Barbados nut</name>
    <dbReference type="NCBI Taxonomy" id="180498"/>
    <lineage>
        <taxon>Eukaryota</taxon>
        <taxon>Viridiplantae</taxon>
        <taxon>Streptophyta</taxon>
        <taxon>Embryophyta</taxon>
        <taxon>Tracheophyta</taxon>
        <taxon>Spermatophyta</taxon>
        <taxon>Magnoliopsida</taxon>
        <taxon>eudicotyledons</taxon>
        <taxon>Gunneridae</taxon>
        <taxon>Pentapetalae</taxon>
        <taxon>rosids</taxon>
        <taxon>fabids</taxon>
        <taxon>Malpighiales</taxon>
        <taxon>Euphorbiaceae</taxon>
        <taxon>Crotonoideae</taxon>
        <taxon>Jatropheae</taxon>
        <taxon>Jatropha</taxon>
    </lineage>
</organism>
<dbReference type="SMART" id="SM00256">
    <property type="entry name" value="FBOX"/>
    <property type="match status" value="1"/>
</dbReference>
<dbReference type="OrthoDB" id="605328at2759"/>
<dbReference type="Gene3D" id="1.20.1280.50">
    <property type="match status" value="1"/>
</dbReference>
<evidence type="ECO:0000313" key="2">
    <source>
        <dbReference type="EMBL" id="KDP27588.1"/>
    </source>
</evidence>
<dbReference type="PANTHER" id="PTHR35546">
    <property type="entry name" value="F-BOX PROTEIN INTERACTION DOMAIN PROTEIN-RELATED"/>
    <property type="match status" value="1"/>
</dbReference>
<reference evidence="2 3" key="1">
    <citation type="journal article" date="2014" name="PLoS ONE">
        <title>Global Analysis of Gene Expression Profiles in Physic Nut (Jatropha curcas L.) Seedlings Exposed to Salt Stress.</title>
        <authorList>
            <person name="Zhang L."/>
            <person name="Zhang C."/>
            <person name="Wu P."/>
            <person name="Chen Y."/>
            <person name="Li M."/>
            <person name="Jiang H."/>
            <person name="Wu G."/>
        </authorList>
    </citation>
    <scope>NUCLEOTIDE SEQUENCE [LARGE SCALE GENOMIC DNA]</scope>
    <source>
        <strain evidence="3">cv. GZQX0401</strain>
        <tissue evidence="2">Young leaves</tissue>
    </source>
</reference>
<dbReference type="STRING" id="180498.A0A067JXN9"/>
<dbReference type="InterPro" id="IPR055290">
    <property type="entry name" value="At3g26010-like"/>
</dbReference>
<proteinExistence type="predicted"/>
<dbReference type="SUPFAM" id="SSF81383">
    <property type="entry name" value="F-box domain"/>
    <property type="match status" value="1"/>
</dbReference>
<evidence type="ECO:0000259" key="1">
    <source>
        <dbReference type="SMART" id="SM00256"/>
    </source>
</evidence>
<dbReference type="Proteomes" id="UP000027138">
    <property type="component" value="Unassembled WGS sequence"/>
</dbReference>
<protein>
    <recommendedName>
        <fullName evidence="1">F-box domain-containing protein</fullName>
    </recommendedName>
</protein>
<dbReference type="InterPro" id="IPR001810">
    <property type="entry name" value="F-box_dom"/>
</dbReference>
<name>A0A067JXN9_JATCU</name>
<dbReference type="NCBIfam" id="TIGR01640">
    <property type="entry name" value="F_box_assoc_1"/>
    <property type="match status" value="1"/>
</dbReference>
<accession>A0A067JXN9</accession>
<dbReference type="AlphaFoldDB" id="A0A067JXN9"/>
<dbReference type="Pfam" id="PF07734">
    <property type="entry name" value="FBA_1"/>
    <property type="match status" value="1"/>
</dbReference>
<dbReference type="InterPro" id="IPR006527">
    <property type="entry name" value="F-box-assoc_dom_typ1"/>
</dbReference>
<keyword evidence="3" id="KW-1185">Reference proteome</keyword>
<sequence>MLSAKRNKIIFPSSAAETIANNDDLLIQILLCLPIKSLFKFKSVSKHWLSLITNPLFSRRLFPFNSPCALFVRKSFRLENEFDFIMIDDKYSIDAPFKTLEFIDDTIRIIQSCNGLLLCSSVQFYLPEAKYYVYNPTTNQYAILPPLTGSADEICGLYLAFDPLKSPNYKVIRLLQSEISEPDFQIEIYSSKINHEWKVSNAGFTLESLDIGTHDGVFCNGAIHWYTDFGPSFYFDVDKEQVKEMAMPATPEEWYRRRVLYFRECRGHLYLVEIYNAPSTKFNVWEMEKDYSGWIVKYRIDLDGIVRAFPGMIRSYLDPSALNYYVFQIMYIVKGERDEDEEDDGSYLVLHIPTKIIRYNLKDKSFKKLCDFNPYEQEDASYMIHYGAYEYIQSLACV</sequence>
<evidence type="ECO:0000313" key="3">
    <source>
        <dbReference type="Proteomes" id="UP000027138"/>
    </source>
</evidence>
<dbReference type="PANTHER" id="PTHR35546:SF115">
    <property type="entry name" value="F-BOX DOMAIN-CONTAINING PROTEIN"/>
    <property type="match status" value="1"/>
</dbReference>
<dbReference type="Pfam" id="PF00646">
    <property type="entry name" value="F-box"/>
    <property type="match status" value="1"/>
</dbReference>
<dbReference type="InterPro" id="IPR036047">
    <property type="entry name" value="F-box-like_dom_sf"/>
</dbReference>
<dbReference type="InterPro" id="IPR017451">
    <property type="entry name" value="F-box-assoc_interact_dom"/>
</dbReference>